<evidence type="ECO:0000313" key="2">
    <source>
        <dbReference type="Proteomes" id="UP000789920"/>
    </source>
</evidence>
<feature type="non-terminal residue" evidence="1">
    <location>
        <position position="71"/>
    </location>
</feature>
<feature type="non-terminal residue" evidence="1">
    <location>
        <position position="1"/>
    </location>
</feature>
<dbReference type="EMBL" id="CAJVQC010126064">
    <property type="protein sequence ID" value="CAG8840206.1"/>
    <property type="molecule type" value="Genomic_DNA"/>
</dbReference>
<comment type="caution">
    <text evidence="1">The sequence shown here is derived from an EMBL/GenBank/DDBJ whole genome shotgun (WGS) entry which is preliminary data.</text>
</comment>
<proteinExistence type="predicted"/>
<gene>
    <name evidence="1" type="ORF">RPERSI_LOCUS31345</name>
</gene>
<sequence>AKLKNPPPLILPNPLNSPTTASKTLKTALTLPSSTAKKKNSTPIKTLNPAEIAEPTSANSDLMVALKAVRL</sequence>
<dbReference type="Proteomes" id="UP000789920">
    <property type="component" value="Unassembled WGS sequence"/>
</dbReference>
<protein>
    <submittedName>
        <fullName evidence="1">28604_t:CDS:1</fullName>
    </submittedName>
</protein>
<accession>A0ACA9SHQ8</accession>
<evidence type="ECO:0000313" key="1">
    <source>
        <dbReference type="EMBL" id="CAG8840206.1"/>
    </source>
</evidence>
<reference evidence="1" key="1">
    <citation type="submission" date="2021-06" db="EMBL/GenBank/DDBJ databases">
        <authorList>
            <person name="Kallberg Y."/>
            <person name="Tangrot J."/>
            <person name="Rosling A."/>
        </authorList>
    </citation>
    <scope>NUCLEOTIDE SEQUENCE</scope>
    <source>
        <strain evidence="1">MA461A</strain>
    </source>
</reference>
<name>A0ACA9SHQ8_9GLOM</name>
<keyword evidence="2" id="KW-1185">Reference proteome</keyword>
<organism evidence="1 2">
    <name type="scientific">Racocetra persica</name>
    <dbReference type="NCBI Taxonomy" id="160502"/>
    <lineage>
        <taxon>Eukaryota</taxon>
        <taxon>Fungi</taxon>
        <taxon>Fungi incertae sedis</taxon>
        <taxon>Mucoromycota</taxon>
        <taxon>Glomeromycotina</taxon>
        <taxon>Glomeromycetes</taxon>
        <taxon>Diversisporales</taxon>
        <taxon>Gigasporaceae</taxon>
        <taxon>Racocetra</taxon>
    </lineage>
</organism>